<feature type="transmembrane region" description="Helical" evidence="1">
    <location>
        <begin position="364"/>
        <end position="382"/>
    </location>
</feature>
<feature type="transmembrane region" description="Helical" evidence="1">
    <location>
        <begin position="247"/>
        <end position="268"/>
    </location>
</feature>
<keyword evidence="1" id="KW-0472">Membrane</keyword>
<keyword evidence="3" id="KW-1185">Reference proteome</keyword>
<dbReference type="RefSeq" id="WP_136560393.1">
    <property type="nucleotide sequence ID" value="NZ_STGT01000007.1"/>
</dbReference>
<feature type="transmembrane region" description="Helical" evidence="1">
    <location>
        <begin position="114"/>
        <end position="139"/>
    </location>
</feature>
<comment type="caution">
    <text evidence="2">The sequence shown here is derived from an EMBL/GenBank/DDBJ whole genome shotgun (WGS) entry which is preliminary data.</text>
</comment>
<feature type="transmembrane region" description="Helical" evidence="1">
    <location>
        <begin position="202"/>
        <end position="235"/>
    </location>
</feature>
<gene>
    <name evidence="2" type="ORF">E9677_22990</name>
</gene>
<feature type="transmembrane region" description="Helical" evidence="1">
    <location>
        <begin position="307"/>
        <end position="325"/>
    </location>
</feature>
<feature type="transmembrane region" description="Helical" evidence="1">
    <location>
        <begin position="21"/>
        <end position="42"/>
    </location>
</feature>
<evidence type="ECO:0000256" key="1">
    <source>
        <dbReference type="SAM" id="Phobius"/>
    </source>
</evidence>
<feature type="transmembrane region" description="Helical" evidence="1">
    <location>
        <begin position="417"/>
        <end position="434"/>
    </location>
</feature>
<accession>A0ABY2QN70</accession>
<sequence length="603" mass="64790">MFDLGNIGKIERQAGKPRAEPFSHLLFYAAIALLVAGMVIFLDLSDGHLLMLDVDDRLRALQIRLLASGQVGWFDLSIPAVRLPEVYVSPWSRLVDLPYVSISGMLAPFVGDSLALRIAFSVWPLAMLVAFAMLVAVFVQRSMRETGWKPLRTALVVCLVALVMAPAFRDFSPGRIDHHNWQLIAMVCLMTGLQRYDRMGGLIIGLSSAVSLLVGLECLPFVVVAYGALVLSWLAKMPRAEVVMGSAGGSIAAASVLLGIIFVGPVGLATAACDSFSAPFALAAFGFGLALMALGWWGAVHSVFRRMLLLAIAAVAVLTVVVPLYPECLRGPYAMIEPVVRASWLDRIPQEHGLVFQVLNGSTSLLPLFLVLSLIAVWALAATWKRRHEERGQVLAFAIGVVALVAAVVQLRYARFSISLMPLFLPVVLVALLSGRLRPAWPILSASSALIVVGIVFAAVGLNRNPARFELIDTMADPCEHADFSALETLAPGRVLAPHGLGLPLLEAGKGQLEVAAIPFHRAAPGLSTVFAAFLSGDPAVRRLAVQNFDYVAICALPAGHALPGGEMYAALINGNGWPGLVEWSPDSLSPLRIFRIDQAHFR</sequence>
<protein>
    <submittedName>
        <fullName evidence="2">Uncharacterized protein</fullName>
    </submittedName>
</protein>
<feature type="transmembrane region" description="Helical" evidence="1">
    <location>
        <begin position="394"/>
        <end position="411"/>
    </location>
</feature>
<dbReference type="EMBL" id="STGT01000007">
    <property type="protein sequence ID" value="THV10617.1"/>
    <property type="molecule type" value="Genomic_DNA"/>
</dbReference>
<evidence type="ECO:0000313" key="2">
    <source>
        <dbReference type="EMBL" id="THV10617.1"/>
    </source>
</evidence>
<dbReference type="Proteomes" id="UP000309667">
    <property type="component" value="Unassembled WGS sequence"/>
</dbReference>
<feature type="transmembrane region" description="Helical" evidence="1">
    <location>
        <begin position="280"/>
        <end position="300"/>
    </location>
</feature>
<feature type="transmembrane region" description="Helical" evidence="1">
    <location>
        <begin position="441"/>
        <end position="462"/>
    </location>
</feature>
<keyword evidence="1" id="KW-1133">Transmembrane helix</keyword>
<feature type="transmembrane region" description="Helical" evidence="1">
    <location>
        <begin position="151"/>
        <end position="168"/>
    </location>
</feature>
<reference evidence="2 3" key="1">
    <citation type="submission" date="2019-04" db="EMBL/GenBank/DDBJ databases">
        <title>Genome sequence of strain 7209-2.</title>
        <authorList>
            <person name="Gao J."/>
            <person name="Sun J."/>
        </authorList>
    </citation>
    <scope>NUCLEOTIDE SEQUENCE [LARGE SCALE GENOMIC DNA]</scope>
    <source>
        <strain evidence="2 3">7209-2</strain>
    </source>
</reference>
<organism evidence="2 3">
    <name type="scientific">Rhizobium rhizophilum</name>
    <dbReference type="NCBI Taxonomy" id="1850373"/>
    <lineage>
        <taxon>Bacteria</taxon>
        <taxon>Pseudomonadati</taxon>
        <taxon>Pseudomonadota</taxon>
        <taxon>Alphaproteobacteria</taxon>
        <taxon>Hyphomicrobiales</taxon>
        <taxon>Rhizobiaceae</taxon>
        <taxon>Rhizobium/Agrobacterium group</taxon>
        <taxon>Rhizobium</taxon>
    </lineage>
</organism>
<proteinExistence type="predicted"/>
<keyword evidence="1" id="KW-0812">Transmembrane</keyword>
<name>A0ABY2QN70_9HYPH</name>
<evidence type="ECO:0000313" key="3">
    <source>
        <dbReference type="Proteomes" id="UP000309667"/>
    </source>
</evidence>